<comment type="caution">
    <text evidence="1">The sequence shown here is derived from an EMBL/GenBank/DDBJ whole genome shotgun (WGS) entry which is preliminary data.</text>
</comment>
<gene>
    <name evidence="1" type="ORF">Bpfe_031519</name>
</gene>
<proteinExistence type="predicted"/>
<evidence type="ECO:0000313" key="1">
    <source>
        <dbReference type="EMBL" id="KAK0038740.1"/>
    </source>
</evidence>
<accession>A0AAD8ETV9</accession>
<dbReference type="Gene3D" id="3.40.720.10">
    <property type="entry name" value="Alkaline Phosphatase, subunit A"/>
    <property type="match status" value="1"/>
</dbReference>
<dbReference type="AlphaFoldDB" id="A0AAD8ETV9"/>
<organism evidence="1 2">
    <name type="scientific">Biomphalaria pfeifferi</name>
    <name type="common">Bloodfluke planorb</name>
    <name type="synonym">Freshwater snail</name>
    <dbReference type="NCBI Taxonomy" id="112525"/>
    <lineage>
        <taxon>Eukaryota</taxon>
        <taxon>Metazoa</taxon>
        <taxon>Spiralia</taxon>
        <taxon>Lophotrochozoa</taxon>
        <taxon>Mollusca</taxon>
        <taxon>Gastropoda</taxon>
        <taxon>Heterobranchia</taxon>
        <taxon>Euthyneura</taxon>
        <taxon>Panpulmonata</taxon>
        <taxon>Hygrophila</taxon>
        <taxon>Lymnaeoidea</taxon>
        <taxon>Planorbidae</taxon>
        <taxon>Biomphalaria</taxon>
    </lineage>
</organism>
<reference evidence="1" key="1">
    <citation type="journal article" date="2023" name="PLoS Negl. Trop. Dis.">
        <title>A genome sequence for Biomphalaria pfeifferi, the major vector snail for the human-infecting parasite Schistosoma mansoni.</title>
        <authorList>
            <person name="Bu L."/>
            <person name="Lu L."/>
            <person name="Laidemitt M.R."/>
            <person name="Zhang S.M."/>
            <person name="Mutuku M."/>
            <person name="Mkoji G."/>
            <person name="Steinauer M."/>
            <person name="Loker E.S."/>
        </authorList>
    </citation>
    <scope>NUCLEOTIDE SEQUENCE</scope>
    <source>
        <strain evidence="1">KasaAsao</strain>
    </source>
</reference>
<protein>
    <submittedName>
        <fullName evidence="1">AP protein</fullName>
    </submittedName>
</protein>
<dbReference type="SUPFAM" id="SSF53649">
    <property type="entry name" value="Alkaline phosphatase-like"/>
    <property type="match status" value="1"/>
</dbReference>
<keyword evidence="2" id="KW-1185">Reference proteome</keyword>
<dbReference type="InterPro" id="IPR017850">
    <property type="entry name" value="Alkaline_phosphatase_core_sf"/>
</dbReference>
<evidence type="ECO:0000313" key="2">
    <source>
        <dbReference type="Proteomes" id="UP001233172"/>
    </source>
</evidence>
<dbReference type="EMBL" id="JASAOG010000491">
    <property type="protein sequence ID" value="KAK0038740.1"/>
    <property type="molecule type" value="Genomic_DNA"/>
</dbReference>
<name>A0AAD8ETV9_BIOPF</name>
<reference evidence="1" key="2">
    <citation type="submission" date="2023-04" db="EMBL/GenBank/DDBJ databases">
        <authorList>
            <person name="Bu L."/>
            <person name="Lu L."/>
            <person name="Laidemitt M.R."/>
            <person name="Zhang S.M."/>
            <person name="Mutuku M."/>
            <person name="Mkoji G."/>
            <person name="Steinauer M."/>
            <person name="Loker E.S."/>
        </authorList>
    </citation>
    <scope>NUCLEOTIDE SEQUENCE</scope>
    <source>
        <strain evidence="1">KasaAsao</strain>
        <tissue evidence="1">Whole Snail</tissue>
    </source>
</reference>
<dbReference type="Proteomes" id="UP001233172">
    <property type="component" value="Unassembled WGS sequence"/>
</dbReference>
<sequence>MASSAICTKWLKSIPEYKDNTLFIVTSDHGRGDGREGWKNHSVLLPGSERIWIAAFGPGLSVSGVEEGGKFEQAQVAATRRQVSWPRL</sequence>